<keyword evidence="5" id="KW-0862">Zinc</keyword>
<evidence type="ECO:0000313" key="9">
    <source>
        <dbReference type="EMBL" id="KAK4467379.1"/>
    </source>
</evidence>
<dbReference type="InterPro" id="IPR008753">
    <property type="entry name" value="Peptidase_M13_N"/>
</dbReference>
<evidence type="ECO:0000256" key="1">
    <source>
        <dbReference type="ARBA" id="ARBA00001947"/>
    </source>
</evidence>
<keyword evidence="6" id="KW-0482">Metalloprotease</keyword>
<dbReference type="GO" id="GO:0005886">
    <property type="term" value="C:plasma membrane"/>
    <property type="evidence" value="ECO:0007669"/>
    <property type="project" value="TreeGrafter"/>
</dbReference>
<organism evidence="9 10">
    <name type="scientific">Schistosoma mekongi</name>
    <name type="common">Parasitic worm</name>
    <dbReference type="NCBI Taxonomy" id="38744"/>
    <lineage>
        <taxon>Eukaryota</taxon>
        <taxon>Metazoa</taxon>
        <taxon>Spiralia</taxon>
        <taxon>Lophotrochozoa</taxon>
        <taxon>Platyhelminthes</taxon>
        <taxon>Trematoda</taxon>
        <taxon>Digenea</taxon>
        <taxon>Strigeidida</taxon>
        <taxon>Schistosomatoidea</taxon>
        <taxon>Schistosomatidae</taxon>
        <taxon>Schistosoma</taxon>
    </lineage>
</organism>
<name>A0AAE2D166_SCHME</name>
<evidence type="ECO:0000256" key="5">
    <source>
        <dbReference type="ARBA" id="ARBA00022833"/>
    </source>
</evidence>
<dbReference type="Gene3D" id="3.40.390.10">
    <property type="entry name" value="Collagenase (Catalytic Domain)"/>
    <property type="match status" value="1"/>
</dbReference>
<dbReference type="Proteomes" id="UP001292079">
    <property type="component" value="Unassembled WGS sequence"/>
</dbReference>
<sequence length="554" mass="64492">MLSSYTGLISKYFGEWELIPSTSPNHEFQNIDNKDLTDLYLPMISSLGYSPLFSLKIDRQTRSIHQQRNFYDTAFKLGILELEKTKVDDAFEMMKHLSRINVPESSQPEELKIPITLDELNSICPQIRWSYLFKEILTEAEYDDHEGLPITIVGKMQLRNHCKQNQLSLESHRRTFQTMVIINFVAEQMAYVLPPTTGGTTHPSNPSSETRFDVCCIARLQETFTWTLERYYLHSHVNETHKNMLTAMFEEVKKTLLKSISEITWLSVHEKSYLSNKIMEVKLHALYSDLIDSGEKEKISMLYRYPMKVDDYYLNEFYIHKAQRLDSLRSGLFTFNVSLSSQQTFVTSAIYDYRKDILYINAGMMQFPFYSDEDDMPSRFGSTGFMLAHELMHVIDIKGVVYNKRENYQGQEFYENLSYAISVKAECFRDQHLAYGYTSDKIKHYTTVNEMISDNAGLKASYNTYRRLLEEHADHVSQDVRSDLAYDRSFFLRFAQSLCGHRHAEVVDEYLKKSPYVLERDRVNGAVSNSKEFSVAFGCPDGSLMNPQIKCSVW</sequence>
<proteinExistence type="predicted"/>
<evidence type="ECO:0000259" key="8">
    <source>
        <dbReference type="Pfam" id="PF05649"/>
    </source>
</evidence>
<evidence type="ECO:0000259" key="7">
    <source>
        <dbReference type="Pfam" id="PF01431"/>
    </source>
</evidence>
<dbReference type="PANTHER" id="PTHR11733">
    <property type="entry name" value="ZINC METALLOPROTEASE FAMILY M13 NEPRILYSIN-RELATED"/>
    <property type="match status" value="1"/>
</dbReference>
<feature type="domain" description="Peptidase M13 N-terminal" evidence="8">
    <location>
        <begin position="72"/>
        <end position="285"/>
    </location>
</feature>
<dbReference type="PANTHER" id="PTHR11733:SF240">
    <property type="entry name" value="GH14155P-RELATED"/>
    <property type="match status" value="1"/>
</dbReference>
<dbReference type="GO" id="GO:0004222">
    <property type="term" value="F:metalloendopeptidase activity"/>
    <property type="evidence" value="ECO:0007669"/>
    <property type="project" value="InterPro"/>
</dbReference>
<keyword evidence="10" id="KW-1185">Reference proteome</keyword>
<dbReference type="Pfam" id="PF05649">
    <property type="entry name" value="Peptidase_M13_N"/>
    <property type="match status" value="1"/>
</dbReference>
<dbReference type="EMBL" id="JALJAT010000137">
    <property type="protein sequence ID" value="KAK4467379.1"/>
    <property type="molecule type" value="Genomic_DNA"/>
</dbReference>
<evidence type="ECO:0000313" key="10">
    <source>
        <dbReference type="Proteomes" id="UP001292079"/>
    </source>
</evidence>
<dbReference type="PRINTS" id="PR00786">
    <property type="entry name" value="NEPRILYSIN"/>
</dbReference>
<comment type="caution">
    <text evidence="9">The sequence shown here is derived from an EMBL/GenBank/DDBJ whole genome shotgun (WGS) entry which is preliminary data.</text>
</comment>
<dbReference type="PROSITE" id="PS51885">
    <property type="entry name" value="NEPRILYSIN"/>
    <property type="match status" value="1"/>
</dbReference>
<accession>A0AAE2D166</accession>
<dbReference type="AlphaFoldDB" id="A0AAE2D166"/>
<reference evidence="9" key="2">
    <citation type="journal article" date="2023" name="Infect Dis Poverty">
        <title>Chromosome-scale genome of the human blood fluke Schistosoma mekongi and its implications for public health.</title>
        <authorList>
            <person name="Zhou M."/>
            <person name="Xu L."/>
            <person name="Xu D."/>
            <person name="Chen W."/>
            <person name="Khan J."/>
            <person name="Hu Y."/>
            <person name="Huang H."/>
            <person name="Wei H."/>
            <person name="Zhang Y."/>
            <person name="Chusongsang P."/>
            <person name="Tanasarnprasert K."/>
            <person name="Hu X."/>
            <person name="Limpanont Y."/>
            <person name="Lv Z."/>
        </authorList>
    </citation>
    <scope>NUCLEOTIDE SEQUENCE</scope>
    <source>
        <strain evidence="9">LV_2022a</strain>
    </source>
</reference>
<gene>
    <name evidence="9" type="ORF">MN116_008846</name>
</gene>
<feature type="domain" description="Peptidase M13 C-terminal" evidence="7">
    <location>
        <begin position="349"/>
        <end position="553"/>
    </location>
</feature>
<protein>
    <submittedName>
        <fullName evidence="9">Uncharacterized protein</fullName>
    </submittedName>
</protein>
<evidence type="ECO:0000256" key="3">
    <source>
        <dbReference type="ARBA" id="ARBA00022723"/>
    </source>
</evidence>
<reference evidence="9" key="1">
    <citation type="submission" date="2022-04" db="EMBL/GenBank/DDBJ databases">
        <authorList>
            <person name="Xu L."/>
            <person name="Lv Z."/>
        </authorList>
    </citation>
    <scope>NUCLEOTIDE SEQUENCE</scope>
    <source>
        <strain evidence="9">LV_2022a</strain>
    </source>
</reference>
<keyword evidence="3" id="KW-0479">Metal-binding</keyword>
<keyword evidence="2" id="KW-0645">Protease</keyword>
<comment type="cofactor">
    <cofactor evidence="1">
        <name>Zn(2+)</name>
        <dbReference type="ChEBI" id="CHEBI:29105"/>
    </cofactor>
</comment>
<dbReference type="InterPro" id="IPR018497">
    <property type="entry name" value="Peptidase_M13_C"/>
</dbReference>
<dbReference type="InterPro" id="IPR024079">
    <property type="entry name" value="MetalloPept_cat_dom_sf"/>
</dbReference>
<dbReference type="GO" id="GO:0046872">
    <property type="term" value="F:metal ion binding"/>
    <property type="evidence" value="ECO:0007669"/>
    <property type="project" value="UniProtKB-KW"/>
</dbReference>
<dbReference type="Pfam" id="PF01431">
    <property type="entry name" value="Peptidase_M13"/>
    <property type="match status" value="1"/>
</dbReference>
<evidence type="ECO:0000256" key="4">
    <source>
        <dbReference type="ARBA" id="ARBA00022801"/>
    </source>
</evidence>
<keyword evidence="4" id="KW-0378">Hydrolase</keyword>
<dbReference type="SUPFAM" id="SSF55486">
    <property type="entry name" value="Metalloproteases ('zincins'), catalytic domain"/>
    <property type="match status" value="1"/>
</dbReference>
<dbReference type="GO" id="GO:0016485">
    <property type="term" value="P:protein processing"/>
    <property type="evidence" value="ECO:0007669"/>
    <property type="project" value="TreeGrafter"/>
</dbReference>
<dbReference type="InterPro" id="IPR000718">
    <property type="entry name" value="Peptidase_M13"/>
</dbReference>
<evidence type="ECO:0000256" key="6">
    <source>
        <dbReference type="ARBA" id="ARBA00023049"/>
    </source>
</evidence>
<evidence type="ECO:0000256" key="2">
    <source>
        <dbReference type="ARBA" id="ARBA00022670"/>
    </source>
</evidence>